<keyword evidence="3" id="KW-1185">Reference proteome</keyword>
<dbReference type="InterPro" id="IPR011990">
    <property type="entry name" value="TPR-like_helical_dom_sf"/>
</dbReference>
<name>A0A8H7CPV7_9AGAR</name>
<dbReference type="Pfam" id="PF13374">
    <property type="entry name" value="TPR_10"/>
    <property type="match status" value="1"/>
</dbReference>
<evidence type="ECO:0000313" key="3">
    <source>
        <dbReference type="Proteomes" id="UP000620124"/>
    </source>
</evidence>
<dbReference type="Proteomes" id="UP000620124">
    <property type="component" value="Unassembled WGS sequence"/>
</dbReference>
<proteinExistence type="predicted"/>
<accession>A0A8H7CPV7</accession>
<evidence type="ECO:0000313" key="2">
    <source>
        <dbReference type="EMBL" id="KAF7345789.1"/>
    </source>
</evidence>
<dbReference type="OrthoDB" id="9991317at2759"/>
<dbReference type="SUPFAM" id="SSF48452">
    <property type="entry name" value="TPR-like"/>
    <property type="match status" value="1"/>
</dbReference>
<sequence length="700" mass="77192">MPTEPSLTYNTPELALHAPHPAHGESLSNLANTIKTRFGQQGDSKDIDETIELHREALALYPPPHPNRSSILNNLAAALQARFEQQENSKDLDEAIELHEEALTLHAPPHSERGPSLMALGVCLVTKYKHRHHSLDLDSACAIFKEAATYLSSSPIIRFRHANYWAFIAAQYRHTSSLAAYHAAIELLPQLAALHLDLSSRQQILSAASGTTLASDAAACAMSLGNYDIAVEFLEAVRSVFWSQALRLRTSLDGLAIIQPDLAHRLKELSRRLEQASFRDTRKDTLADAQQKIMSIESEGARCRQLNENWEQAIQSVRMLPGFEHFMKPKDIAALQQAAISGPIIILTTTDSTCSALIVTITYVQCLKLPEMTLPKVELLAKGFKGAFNFGNATRIFGQKEESGNMDRGDVFQGLLADLWKEIVKPVFAALGLQKSVDPPRLWWCPTGPFAFLPLHAAGIYDTATSECTSDYVVSSYTLTLTALLDPPAHIAVPFKVTAVIQPNAPNGVPLPGTMAELNKIMTRVPTQWLTTLLDSTVETALVHLPESSIVHFACHGTQNLQQPLDSALVLTDGHLRISDIMHRLERDKRFGSLAFLSASETARGDDTIPDEGMHLAATFLFAGFRGVVATMWTMDDRDGSQIADTFYEHLFKNSDPNSDPPVLPDLTGAAKALHHAVAKLREEPDIHFKRWIPFVHYGL</sequence>
<gene>
    <name evidence="2" type="ORF">MVEN_01599600</name>
</gene>
<comment type="caution">
    <text evidence="2">The sequence shown here is derived from an EMBL/GenBank/DDBJ whole genome shotgun (WGS) entry which is preliminary data.</text>
</comment>
<evidence type="ECO:0000259" key="1">
    <source>
        <dbReference type="Pfam" id="PF12770"/>
    </source>
</evidence>
<reference evidence="2" key="1">
    <citation type="submission" date="2020-05" db="EMBL/GenBank/DDBJ databases">
        <title>Mycena genomes resolve the evolution of fungal bioluminescence.</title>
        <authorList>
            <person name="Tsai I.J."/>
        </authorList>
    </citation>
    <scope>NUCLEOTIDE SEQUENCE</scope>
    <source>
        <strain evidence="2">CCC161011</strain>
    </source>
</reference>
<dbReference type="AlphaFoldDB" id="A0A8H7CPV7"/>
<dbReference type="InterPro" id="IPR024983">
    <property type="entry name" value="CHAT_dom"/>
</dbReference>
<feature type="domain" description="CHAT" evidence="1">
    <location>
        <begin position="415"/>
        <end position="699"/>
    </location>
</feature>
<dbReference type="Gene3D" id="1.25.40.10">
    <property type="entry name" value="Tetratricopeptide repeat domain"/>
    <property type="match status" value="1"/>
</dbReference>
<protein>
    <submittedName>
        <fullName evidence="2">CHAT domain-containing protein</fullName>
    </submittedName>
</protein>
<dbReference type="Pfam" id="PF12770">
    <property type="entry name" value="CHAT"/>
    <property type="match status" value="1"/>
</dbReference>
<dbReference type="EMBL" id="JACAZI010000013">
    <property type="protein sequence ID" value="KAF7345789.1"/>
    <property type="molecule type" value="Genomic_DNA"/>
</dbReference>
<organism evidence="2 3">
    <name type="scientific">Mycena venus</name>
    <dbReference type="NCBI Taxonomy" id="2733690"/>
    <lineage>
        <taxon>Eukaryota</taxon>
        <taxon>Fungi</taxon>
        <taxon>Dikarya</taxon>
        <taxon>Basidiomycota</taxon>
        <taxon>Agaricomycotina</taxon>
        <taxon>Agaricomycetes</taxon>
        <taxon>Agaricomycetidae</taxon>
        <taxon>Agaricales</taxon>
        <taxon>Marasmiineae</taxon>
        <taxon>Mycenaceae</taxon>
        <taxon>Mycena</taxon>
    </lineage>
</organism>